<comment type="caution">
    <text evidence="1">The sequence shown here is derived from an EMBL/GenBank/DDBJ whole genome shotgun (WGS) entry which is preliminary data.</text>
</comment>
<organism evidence="1 2">
    <name type="scientific">Dentiradicibacter hellwigii</name>
    <dbReference type="NCBI Taxonomy" id="3149053"/>
    <lineage>
        <taxon>Bacteria</taxon>
        <taxon>Pseudomonadati</taxon>
        <taxon>Pseudomonadota</taxon>
        <taxon>Betaproteobacteria</taxon>
        <taxon>Rhodocyclales</taxon>
        <taxon>Rhodocyclaceae</taxon>
        <taxon>Dentiradicibacter</taxon>
    </lineage>
</organism>
<proteinExistence type="predicted"/>
<gene>
    <name evidence="1" type="ORF">ABCS64_10445</name>
</gene>
<evidence type="ECO:0000313" key="2">
    <source>
        <dbReference type="Proteomes" id="UP001574673"/>
    </source>
</evidence>
<evidence type="ECO:0000313" key="1">
    <source>
        <dbReference type="EMBL" id="MFA9950731.1"/>
    </source>
</evidence>
<accession>A0ABV4UH96</accession>
<name>A0ABV4UH96_9RHOO</name>
<dbReference type="EMBL" id="JBEUWX010000002">
    <property type="protein sequence ID" value="MFA9950731.1"/>
    <property type="molecule type" value="Genomic_DNA"/>
</dbReference>
<keyword evidence="2" id="KW-1185">Reference proteome</keyword>
<protein>
    <recommendedName>
        <fullName evidence="3">PilZ domain-containing protein</fullName>
    </recommendedName>
</protein>
<reference evidence="2" key="1">
    <citation type="submission" date="2024-06" db="EMBL/GenBank/DDBJ databases">
        <title>Radixoralia hellwigii gen. nov., sp nov., isolated from a root canal in the human oral cavity.</title>
        <authorList>
            <person name="Bartsch S."/>
            <person name="Wittmer A."/>
            <person name="Schulz A.-K."/>
            <person name="Neumann-Schaal M."/>
            <person name="Wolf J."/>
            <person name="Gronow S."/>
            <person name="Tennert C."/>
            <person name="Haecker G."/>
            <person name="Cieplik F."/>
            <person name="Al-Ahmad A."/>
        </authorList>
    </citation>
    <scope>NUCLEOTIDE SEQUENCE [LARGE SCALE GENOMIC DNA]</scope>
    <source>
        <strain evidence="2">Wk13</strain>
    </source>
</reference>
<dbReference type="Proteomes" id="UP001574673">
    <property type="component" value="Unassembled WGS sequence"/>
</dbReference>
<dbReference type="RefSeq" id="WP_418891768.1">
    <property type="nucleotide sequence ID" value="NZ_JBEUWX010000002.1"/>
</dbReference>
<evidence type="ECO:0008006" key="3">
    <source>
        <dbReference type="Google" id="ProtNLM"/>
    </source>
</evidence>
<sequence>MKRTLGALLAGEAFKAVEEIYGWFESLHRAEGVRPMQLFDIVRQLDEVGYHKIRRLTRDYLHSARLSKGEERRLWSMCFNYWGELTSLYAYCAEQLRPALQDKADKSEQAGESLKSIMPLLLSRQMAARTNQLRWMVYSYSVIGEDLWRGLGHAFSRAVADGFANEPVLLYPGMNQTTSVTREYLHLLVLSASSADSLMPFEIDLADRLIGHLLPHFVFSETFQKDSVYWVDIAEGKPPTRLAREPAALTPTLRFFSPGRAHQALSQLIQRVGQGEVPEELNLGGNYAADIVLPVMQHLALYWAPEPPLRQHPRHSVKARIAALQGFEDCFTLFSGEIARFGKEQTAAVWVVENVSLGGFLASADIATEGLKIGTLLGLQPEGSENWVLGIVRRYSKETTTQASVGIQALSRQAWSVKLRPGGNGFSPHNAIPGICLEEHAGESELRIVVPSGCFDARETIEFAHENRHYMLTPIALEEVGDDFEIARYRFTVFS</sequence>